<dbReference type="GO" id="GO:0016787">
    <property type="term" value="F:hydrolase activity"/>
    <property type="evidence" value="ECO:0007669"/>
    <property type="project" value="UniProtKB-KW"/>
</dbReference>
<evidence type="ECO:0000256" key="1">
    <source>
        <dbReference type="ARBA" id="ARBA00022801"/>
    </source>
</evidence>
<feature type="non-terminal residue" evidence="3">
    <location>
        <position position="1"/>
    </location>
</feature>
<evidence type="ECO:0000313" key="3">
    <source>
        <dbReference type="EMBL" id="SVE09208.1"/>
    </source>
</evidence>
<feature type="domain" description="Helicase C-terminal" evidence="2">
    <location>
        <begin position="23"/>
        <end position="175"/>
    </location>
</feature>
<dbReference type="PROSITE" id="PS51194">
    <property type="entry name" value="HELICASE_CTER"/>
    <property type="match status" value="1"/>
</dbReference>
<gene>
    <name evidence="3" type="ORF">METZ01_LOCUS462062</name>
</gene>
<dbReference type="CDD" id="cd18793">
    <property type="entry name" value="SF2_C_SNF"/>
    <property type="match status" value="1"/>
</dbReference>
<organism evidence="3">
    <name type="scientific">marine metagenome</name>
    <dbReference type="NCBI Taxonomy" id="408172"/>
    <lineage>
        <taxon>unclassified sequences</taxon>
        <taxon>metagenomes</taxon>
        <taxon>ecological metagenomes</taxon>
    </lineage>
</organism>
<dbReference type="Pfam" id="PF00271">
    <property type="entry name" value="Helicase_C"/>
    <property type="match status" value="1"/>
</dbReference>
<dbReference type="SUPFAM" id="SSF52540">
    <property type="entry name" value="P-loop containing nucleoside triphosphate hydrolases"/>
    <property type="match status" value="1"/>
</dbReference>
<accession>A0A383AQ17</accession>
<dbReference type="InterPro" id="IPR027417">
    <property type="entry name" value="P-loop_NTPase"/>
</dbReference>
<dbReference type="SMART" id="SM00490">
    <property type="entry name" value="HELICc"/>
    <property type="match status" value="1"/>
</dbReference>
<dbReference type="EMBL" id="UINC01193537">
    <property type="protein sequence ID" value="SVE09208.1"/>
    <property type="molecule type" value="Genomic_DNA"/>
</dbReference>
<keyword evidence="1" id="KW-0378">Hydrolase</keyword>
<evidence type="ECO:0000259" key="2">
    <source>
        <dbReference type="PROSITE" id="PS51194"/>
    </source>
</evidence>
<proteinExistence type="predicted"/>
<dbReference type="PANTHER" id="PTHR45766:SF6">
    <property type="entry name" value="SWI_SNF-RELATED MATRIX-ASSOCIATED ACTIN-DEPENDENT REGULATOR OF CHROMATIN SUBFAMILY A-LIKE PROTEIN 1"/>
    <property type="match status" value="1"/>
</dbReference>
<dbReference type="AlphaFoldDB" id="A0A383AQ17"/>
<dbReference type="InterPro" id="IPR001650">
    <property type="entry name" value="Helicase_C-like"/>
</dbReference>
<protein>
    <recommendedName>
        <fullName evidence="2">Helicase C-terminal domain-containing protein</fullName>
    </recommendedName>
</protein>
<name>A0A383AQ17_9ZZZZ</name>
<reference evidence="3" key="1">
    <citation type="submission" date="2018-05" db="EMBL/GenBank/DDBJ databases">
        <authorList>
            <person name="Lanie J.A."/>
            <person name="Ng W.-L."/>
            <person name="Kazmierczak K.M."/>
            <person name="Andrzejewski T.M."/>
            <person name="Davidsen T.M."/>
            <person name="Wayne K.J."/>
            <person name="Tettelin H."/>
            <person name="Glass J.I."/>
            <person name="Rusch D."/>
            <person name="Podicherti R."/>
            <person name="Tsui H.-C.T."/>
            <person name="Winkler M.E."/>
        </authorList>
    </citation>
    <scope>NUCLEOTIDE SEQUENCE</scope>
</reference>
<dbReference type="PANTHER" id="PTHR45766">
    <property type="entry name" value="DNA ANNEALING HELICASE AND ENDONUCLEASE ZRANB3 FAMILY MEMBER"/>
    <property type="match status" value="1"/>
</dbReference>
<dbReference type="InterPro" id="IPR049730">
    <property type="entry name" value="SNF2/RAD54-like_C"/>
</dbReference>
<sequence length="240" mass="28017">KIIDDEKYNELISLANTIQIDSKLADLFEIIKKENSKFLIFVTYYVTQDYIADFLKKNGFTVTLFKGTMSPAERFESRKLFQNEAQIMISTGAGGEGQNLQFCHNIVNYDLEWNPMRIEQKIGRVHRIGQANDVHIYNYALKETIDAYILELLFMKLKLFTETLGDLDLMFEDSESEGLSTDWFKKYMEGDNNSDAENKFTTLGEGMEERQKTIKETINDFNNRVFDKFDLSSYKKEDKN</sequence>
<dbReference type="Gene3D" id="3.40.50.300">
    <property type="entry name" value="P-loop containing nucleotide triphosphate hydrolases"/>
    <property type="match status" value="1"/>
</dbReference>